<dbReference type="InterPro" id="IPR051788">
    <property type="entry name" value="MFS_Transporter"/>
</dbReference>
<dbReference type="Pfam" id="PF07690">
    <property type="entry name" value="MFS_1"/>
    <property type="match status" value="1"/>
</dbReference>
<dbReference type="InterPro" id="IPR011701">
    <property type="entry name" value="MFS"/>
</dbReference>
<feature type="transmembrane region" description="Helical" evidence="7">
    <location>
        <begin position="256"/>
        <end position="277"/>
    </location>
</feature>
<evidence type="ECO:0000256" key="2">
    <source>
        <dbReference type="ARBA" id="ARBA00008335"/>
    </source>
</evidence>
<dbReference type="PANTHER" id="PTHR23514">
    <property type="entry name" value="BYPASS OF STOP CODON PROTEIN 6"/>
    <property type="match status" value="1"/>
</dbReference>
<feature type="transmembrane region" description="Helical" evidence="7">
    <location>
        <begin position="218"/>
        <end position="236"/>
    </location>
</feature>
<feature type="transmembrane region" description="Helical" evidence="7">
    <location>
        <begin position="21"/>
        <end position="46"/>
    </location>
</feature>
<evidence type="ECO:0000256" key="3">
    <source>
        <dbReference type="ARBA" id="ARBA00022448"/>
    </source>
</evidence>
<feature type="transmembrane region" description="Helical" evidence="7">
    <location>
        <begin position="86"/>
        <end position="105"/>
    </location>
</feature>
<evidence type="ECO:0000256" key="5">
    <source>
        <dbReference type="ARBA" id="ARBA00022989"/>
    </source>
</evidence>
<feature type="domain" description="Major facilitator superfamily (MFS) profile" evidence="8">
    <location>
        <begin position="24"/>
        <end position="400"/>
    </location>
</feature>
<sequence length="404" mass="43308">MNKETQNEEALDARRAGPRLVRLRIALAFAVFVLIGLNDSVLGILLPGIQGAYHITPATVGLIFLAATCGYLSGSLSVGSLIAHAGLRRVLLGGALIYIGGASLITLAPPYPLVLCAFVMTGFGMACLDAGLNAYMVGLPNNTMLLNYLHAFFGLGAWLGPLLATGVLALDWQWGSTYLVMAVLCVVILLGIFFSYEKHVPNEAEEAPRLRALFAGTLRLRVVQFAIFFLIFYGGVEVALGSWSYSFLTGARLALPLYASWMVSGYWLGLTGGRIVLGWFSQRVGNTRLIQGCLLGSFVGLLLTWWSPTPLVAALGLFLTGFSLGPIFPTTFAIMGTRVPPLLLPNVIGLLASQGNIGGAIFSWGAGNVTQYLGLNLLLPFILLLTLGMQLAWLGVYQRPKPHM</sequence>
<dbReference type="PROSITE" id="PS50850">
    <property type="entry name" value="MFS"/>
    <property type="match status" value="1"/>
</dbReference>
<organism evidence="9 10">
    <name type="scientific">Ktedonospora formicarum</name>
    <dbReference type="NCBI Taxonomy" id="2778364"/>
    <lineage>
        <taxon>Bacteria</taxon>
        <taxon>Bacillati</taxon>
        <taxon>Chloroflexota</taxon>
        <taxon>Ktedonobacteria</taxon>
        <taxon>Ktedonobacterales</taxon>
        <taxon>Ktedonobacteraceae</taxon>
        <taxon>Ktedonospora</taxon>
    </lineage>
</organism>
<dbReference type="InterPro" id="IPR036259">
    <property type="entry name" value="MFS_trans_sf"/>
</dbReference>
<keyword evidence="3" id="KW-0813">Transport</keyword>
<feature type="transmembrane region" description="Helical" evidence="7">
    <location>
        <begin position="111"/>
        <end position="136"/>
    </location>
</feature>
<evidence type="ECO:0000256" key="7">
    <source>
        <dbReference type="SAM" id="Phobius"/>
    </source>
</evidence>
<dbReference type="GO" id="GO:0005886">
    <property type="term" value="C:plasma membrane"/>
    <property type="evidence" value="ECO:0007669"/>
    <property type="project" value="UniProtKB-SubCell"/>
</dbReference>
<feature type="transmembrane region" description="Helical" evidence="7">
    <location>
        <begin position="377"/>
        <end position="397"/>
    </location>
</feature>
<dbReference type="InterPro" id="IPR020846">
    <property type="entry name" value="MFS_dom"/>
</dbReference>
<evidence type="ECO:0000313" key="9">
    <source>
        <dbReference type="EMBL" id="GHO48139.1"/>
    </source>
</evidence>
<evidence type="ECO:0000256" key="4">
    <source>
        <dbReference type="ARBA" id="ARBA00022692"/>
    </source>
</evidence>
<feature type="transmembrane region" description="Helical" evidence="7">
    <location>
        <begin position="312"/>
        <end position="335"/>
    </location>
</feature>
<proteinExistence type="inferred from homology"/>
<keyword evidence="5 7" id="KW-1133">Transmembrane helix</keyword>
<dbReference type="SUPFAM" id="SSF103473">
    <property type="entry name" value="MFS general substrate transporter"/>
    <property type="match status" value="1"/>
</dbReference>
<feature type="transmembrane region" description="Helical" evidence="7">
    <location>
        <begin position="148"/>
        <end position="170"/>
    </location>
</feature>
<feature type="transmembrane region" description="Helical" evidence="7">
    <location>
        <begin position="52"/>
        <end position="74"/>
    </location>
</feature>
<dbReference type="AlphaFoldDB" id="A0A8J3I9U3"/>
<comment type="subcellular location">
    <subcellularLocation>
        <location evidence="1">Cell membrane</location>
        <topology evidence="1">Multi-pass membrane protein</topology>
    </subcellularLocation>
</comment>
<feature type="transmembrane region" description="Helical" evidence="7">
    <location>
        <begin position="176"/>
        <end position="197"/>
    </location>
</feature>
<reference evidence="9" key="1">
    <citation type="submission" date="2020-10" db="EMBL/GenBank/DDBJ databases">
        <title>Taxonomic study of unclassified bacteria belonging to the class Ktedonobacteria.</title>
        <authorList>
            <person name="Yabe S."/>
            <person name="Wang C.M."/>
            <person name="Zheng Y."/>
            <person name="Sakai Y."/>
            <person name="Cavaletti L."/>
            <person name="Monciardini P."/>
            <person name="Donadio S."/>
        </authorList>
    </citation>
    <scope>NUCLEOTIDE SEQUENCE</scope>
    <source>
        <strain evidence="9">SOSP1-1</strain>
    </source>
</reference>
<keyword evidence="10" id="KW-1185">Reference proteome</keyword>
<dbReference type="GO" id="GO:0022857">
    <property type="term" value="F:transmembrane transporter activity"/>
    <property type="evidence" value="ECO:0007669"/>
    <property type="project" value="InterPro"/>
</dbReference>
<evidence type="ECO:0000256" key="6">
    <source>
        <dbReference type="ARBA" id="ARBA00023136"/>
    </source>
</evidence>
<protein>
    <recommendedName>
        <fullName evidence="8">Major facilitator superfamily (MFS) profile domain-containing protein</fullName>
    </recommendedName>
</protein>
<dbReference type="EMBL" id="BNJF01000003">
    <property type="protein sequence ID" value="GHO48139.1"/>
    <property type="molecule type" value="Genomic_DNA"/>
</dbReference>
<keyword evidence="6 7" id="KW-0472">Membrane</keyword>
<evidence type="ECO:0000313" key="10">
    <source>
        <dbReference type="Proteomes" id="UP000612362"/>
    </source>
</evidence>
<dbReference type="PANTHER" id="PTHR23514:SF3">
    <property type="entry name" value="BYPASS OF STOP CODON PROTEIN 6"/>
    <property type="match status" value="1"/>
</dbReference>
<dbReference type="Proteomes" id="UP000612362">
    <property type="component" value="Unassembled WGS sequence"/>
</dbReference>
<dbReference type="RefSeq" id="WP_220197348.1">
    <property type="nucleotide sequence ID" value="NZ_BNJF01000003.1"/>
</dbReference>
<comment type="similarity">
    <text evidence="2">Belongs to the major facilitator superfamily.</text>
</comment>
<evidence type="ECO:0000256" key="1">
    <source>
        <dbReference type="ARBA" id="ARBA00004651"/>
    </source>
</evidence>
<gene>
    <name evidence="9" type="ORF">KSX_63020</name>
</gene>
<dbReference type="Gene3D" id="1.20.1250.20">
    <property type="entry name" value="MFS general substrate transporter like domains"/>
    <property type="match status" value="1"/>
</dbReference>
<evidence type="ECO:0000259" key="8">
    <source>
        <dbReference type="PROSITE" id="PS50850"/>
    </source>
</evidence>
<accession>A0A8J3I9U3</accession>
<feature type="transmembrane region" description="Helical" evidence="7">
    <location>
        <begin position="342"/>
        <end position="365"/>
    </location>
</feature>
<comment type="caution">
    <text evidence="9">The sequence shown here is derived from an EMBL/GenBank/DDBJ whole genome shotgun (WGS) entry which is preliminary data.</text>
</comment>
<name>A0A8J3I9U3_9CHLR</name>
<feature type="transmembrane region" description="Helical" evidence="7">
    <location>
        <begin position="289"/>
        <end position="306"/>
    </location>
</feature>
<keyword evidence="4 7" id="KW-0812">Transmembrane</keyword>